<dbReference type="Pfam" id="PF01935">
    <property type="entry name" value="DUF87"/>
    <property type="match status" value="1"/>
</dbReference>
<dbReference type="RefSeq" id="WP_094398021.1">
    <property type="nucleotide sequence ID" value="NZ_CP016893.1"/>
</dbReference>
<evidence type="ECO:0000313" key="2">
    <source>
        <dbReference type="EMBL" id="AST59057.1"/>
    </source>
</evidence>
<evidence type="ECO:0000313" key="3">
    <source>
        <dbReference type="Proteomes" id="UP000214975"/>
    </source>
</evidence>
<protein>
    <submittedName>
        <fullName evidence="2">Atpase</fullName>
    </submittedName>
</protein>
<dbReference type="Proteomes" id="UP000214975">
    <property type="component" value="Chromosome"/>
</dbReference>
<dbReference type="SUPFAM" id="SSF52540">
    <property type="entry name" value="P-loop containing nucleoside triphosphate hydrolases"/>
    <property type="match status" value="1"/>
</dbReference>
<sequence length="532" mass="59446">MKGKLFRGSISSGLDIKLTGDSIIEDIKVGNFVVVAGKKNKYLCMVTDIKYEAVNPQIMISGTDFDSEIDEKIIEGTGVYGVITLSPMIQVDENQNPLTVKSIPSYGSYALDADKDDIYAVFGEPSDENFYIGTPPEMDIPICINLKKLVERSTGIFGRAGTGKTYLTRLLLSGLVKSKLAVSLIFDAHNEYGYGAKSENSGYVKGLKQLFGSKVAIFTLDRESSLRRQVPIDGVLNIAYNQITPDDILLLNSMLNLNSTAIESIYQIMKKEGNNWLYNFLNIDASEIDEYALEIGANGSSLQALRRKLERFTKLPFLMNVTPNDCIKQIMDYLQNGINVVIEFGNVSTLGYMLVANIITRHIHDMYVKKSEEAIANNSKGPLPLVITVEEAHRFLDPSISKETTMGEIAREMRKYNVTLLIVDQRTSQIDTEVMSQIGTKITCRLEDDNDISSFLSGVNNASKLRNVLASLDQKQQALIIGHAVPMPVVIKTRNYDQEFYKDVSTFNDSDFIDKPFMELIEKEKIDELFPD</sequence>
<dbReference type="InterPro" id="IPR027417">
    <property type="entry name" value="P-loop_NTPase"/>
</dbReference>
<dbReference type="PANTHER" id="PTHR42957">
    <property type="entry name" value="HELICASE MJ1565-RELATED"/>
    <property type="match status" value="1"/>
</dbReference>
<proteinExistence type="predicted"/>
<dbReference type="PANTHER" id="PTHR42957:SF1">
    <property type="entry name" value="HELICASE MJ1565-RELATED"/>
    <property type="match status" value="1"/>
</dbReference>
<dbReference type="InterPro" id="IPR002789">
    <property type="entry name" value="HerA_central"/>
</dbReference>
<evidence type="ECO:0000259" key="1">
    <source>
        <dbReference type="Pfam" id="PF01935"/>
    </source>
</evidence>
<dbReference type="InterPro" id="IPR008571">
    <property type="entry name" value="HerA-like"/>
</dbReference>
<accession>A0A223I320</accession>
<reference evidence="2 3" key="1">
    <citation type="submission" date="2016-08" db="EMBL/GenBank/DDBJ databases">
        <title>A novel genetic cassette of butanologenic Thermoanaerobacterium thermosaccharolyticum that directly convert cellulose to butanol.</title>
        <authorList>
            <person name="Li T."/>
            <person name="He J."/>
        </authorList>
    </citation>
    <scope>NUCLEOTIDE SEQUENCE [LARGE SCALE GENOMIC DNA]</scope>
    <source>
        <strain evidence="2 3">TG57</strain>
    </source>
</reference>
<organism evidence="2 3">
    <name type="scientific">Thermoanaerobacterium thermosaccharolyticum</name>
    <name type="common">Clostridium thermosaccharolyticum</name>
    <dbReference type="NCBI Taxonomy" id="1517"/>
    <lineage>
        <taxon>Bacteria</taxon>
        <taxon>Bacillati</taxon>
        <taxon>Bacillota</taxon>
        <taxon>Clostridia</taxon>
        <taxon>Thermoanaerobacterales</taxon>
        <taxon>Thermoanaerobacteraceae</taxon>
        <taxon>Thermoanaerobacterium</taxon>
    </lineage>
</organism>
<dbReference type="AlphaFoldDB" id="A0A223I320"/>
<feature type="domain" description="Helicase HerA central" evidence="1">
    <location>
        <begin position="131"/>
        <end position="363"/>
    </location>
</feature>
<dbReference type="EMBL" id="CP016893">
    <property type="protein sequence ID" value="AST59057.1"/>
    <property type="molecule type" value="Genomic_DNA"/>
</dbReference>
<name>A0A223I320_THETR</name>
<dbReference type="Gene3D" id="3.40.50.300">
    <property type="entry name" value="P-loop containing nucleotide triphosphate hydrolases"/>
    <property type="match status" value="2"/>
</dbReference>
<gene>
    <name evidence="2" type="ORF">Thert_03322</name>
</gene>